<keyword evidence="1" id="KW-1133">Transmembrane helix</keyword>
<dbReference type="PANTHER" id="PTHR35395">
    <property type="entry name" value="DUF6536 DOMAIN-CONTAINING PROTEIN"/>
    <property type="match status" value="1"/>
</dbReference>
<keyword evidence="1" id="KW-0812">Transmembrane</keyword>
<keyword evidence="1" id="KW-0472">Membrane</keyword>
<dbReference type="Pfam" id="PF20163">
    <property type="entry name" value="DUF6536"/>
    <property type="match status" value="1"/>
</dbReference>
<dbReference type="OrthoDB" id="5429634at2759"/>
<dbReference type="EMBL" id="QPMT01000004">
    <property type="protein sequence ID" value="KAF4864667.1"/>
    <property type="molecule type" value="Genomic_DNA"/>
</dbReference>
<evidence type="ECO:0000313" key="5">
    <source>
        <dbReference type="Proteomes" id="UP000711996"/>
    </source>
</evidence>
<feature type="transmembrane region" description="Helical" evidence="1">
    <location>
        <begin position="60"/>
        <end position="77"/>
    </location>
</feature>
<feature type="domain" description="DUF6536" evidence="3">
    <location>
        <begin position="2"/>
        <end position="102"/>
    </location>
</feature>
<gene>
    <name evidence="4" type="ORF">CGCSCA2_v001780</name>
</gene>
<dbReference type="InterPro" id="IPR046623">
    <property type="entry name" value="DUF6536"/>
</dbReference>
<evidence type="ECO:0000313" key="4">
    <source>
        <dbReference type="EMBL" id="KAF4864667.1"/>
    </source>
</evidence>
<evidence type="ECO:0000259" key="3">
    <source>
        <dbReference type="Pfam" id="PF20163"/>
    </source>
</evidence>
<feature type="transmembrane region" description="Helical" evidence="1">
    <location>
        <begin position="621"/>
        <end position="642"/>
    </location>
</feature>
<comment type="caution">
    <text evidence="4">The sequence shown here is derived from an EMBL/GenBank/DDBJ whole genome shotgun (WGS) entry which is preliminary data.</text>
</comment>
<feature type="signal peptide" evidence="2">
    <location>
        <begin position="1"/>
        <end position="17"/>
    </location>
</feature>
<keyword evidence="5" id="KW-1185">Reference proteome</keyword>
<keyword evidence="2" id="KW-0732">Signal</keyword>
<evidence type="ECO:0000256" key="1">
    <source>
        <dbReference type="SAM" id="Phobius"/>
    </source>
</evidence>
<accession>A0A9P5F339</accession>
<proteinExistence type="predicted"/>
<sequence>MLHLLLNILSTVILASSSFFMQVLNSPSRREVDETHAKGDWLDIGIPSWRNAFRLSKFKLWSWIMLLLSSIPIHVFFNSSIFQIDSRTGDFHLTIATESFVEGEPFFLPGASLYTEDLFSNYTRREWSSTTPAFGDGRSYDFKAYSSNRDLTDISNVTKAAEQGSEWHRLSTNECSSLYAGSRSNCKGLREYRNVILVSKGSGWKRSDLWNLSDSGDALWEPVVPSNHTNTLWLSTPCSMKGIIVENNPICENTCASLVDTLSTEGIWQIETFDWYQTSSTPYSPPMTPNFTDPLGWLRAPRWNSSLYAAPGNESTPAFAYRDPSYKLEIEYCLAETRDLSNACGVALSKPLLLIVIVSVLVKLIACVVAIYFLGSEEPLVTPGDAIASFISRADGTGDQSTFSTHRVAGGVFKTRKKSDVAYQHVGPRQWANGYLKVGASISSKAWISTYSILVFGAVAAITCCAKQLVDGISLRWIKTNPSDATSVLSAVDGGVAFISSVLVANIPQLYLSLWYLAYNTLITRIEMAREWARFSTGYRPLRVSSPRGQQIDTYRLQLPYKQSIPLITASIVLHWLLSNSLFIIVSQGNYFEMSVNRTDGGYKGDPISLPPNTVVGLGTASLPVLLLAVIGCIMMIIPIILSRQQLPGYMPVVGSNSMAMAAACRVSPIAKIPTWNDDDDPGQATELEELRPSSSIAVSELEPGAASQPVDMPLFLLKWGEVAMPKDWHEEVELDRQEAAGIGHLSFGTVLDDPQPPKEGRFYV</sequence>
<organism evidence="4 5">
    <name type="scientific">Colletotrichum siamense</name>
    <name type="common">Anthracnose fungus</name>
    <dbReference type="NCBI Taxonomy" id="690259"/>
    <lineage>
        <taxon>Eukaryota</taxon>
        <taxon>Fungi</taxon>
        <taxon>Dikarya</taxon>
        <taxon>Ascomycota</taxon>
        <taxon>Pezizomycotina</taxon>
        <taxon>Sordariomycetes</taxon>
        <taxon>Hypocreomycetidae</taxon>
        <taxon>Glomerellales</taxon>
        <taxon>Glomerellaceae</taxon>
        <taxon>Colletotrichum</taxon>
        <taxon>Colletotrichum gloeosporioides species complex</taxon>
    </lineage>
</organism>
<dbReference type="AlphaFoldDB" id="A0A9P5F339"/>
<name>A0A9P5F339_COLSI</name>
<protein>
    <recommendedName>
        <fullName evidence="3">DUF6536 domain-containing protein</fullName>
    </recommendedName>
</protein>
<evidence type="ECO:0000256" key="2">
    <source>
        <dbReference type="SAM" id="SignalP"/>
    </source>
</evidence>
<dbReference type="Proteomes" id="UP000711996">
    <property type="component" value="Unassembled WGS sequence"/>
</dbReference>
<reference evidence="4" key="1">
    <citation type="submission" date="2019-06" db="EMBL/GenBank/DDBJ databases">
        <authorList>
            <person name="Gan P."/>
            <person name="Shirasu K."/>
        </authorList>
    </citation>
    <scope>NUCLEOTIDE SEQUENCE [LARGE SCALE GENOMIC DNA]</scope>
    <source>
        <strain evidence="4">CAD2</strain>
    </source>
</reference>
<dbReference type="PANTHER" id="PTHR35395:SF1">
    <property type="entry name" value="DUF6536 DOMAIN-CONTAINING PROTEIN"/>
    <property type="match status" value="1"/>
</dbReference>
<feature type="transmembrane region" description="Helical" evidence="1">
    <location>
        <begin position="352"/>
        <end position="374"/>
    </location>
</feature>
<feature type="chain" id="PRO_5040455811" description="DUF6536 domain-containing protein" evidence="2">
    <location>
        <begin position="18"/>
        <end position="765"/>
    </location>
</feature>
<feature type="transmembrane region" description="Helical" evidence="1">
    <location>
        <begin position="565"/>
        <end position="586"/>
    </location>
</feature>